<organism evidence="12 13">
    <name type="scientific">Castilleja foliolosa</name>
    <dbReference type="NCBI Taxonomy" id="1961234"/>
    <lineage>
        <taxon>Eukaryota</taxon>
        <taxon>Viridiplantae</taxon>
        <taxon>Streptophyta</taxon>
        <taxon>Embryophyta</taxon>
        <taxon>Tracheophyta</taxon>
        <taxon>Spermatophyta</taxon>
        <taxon>Magnoliopsida</taxon>
        <taxon>eudicotyledons</taxon>
        <taxon>Gunneridae</taxon>
        <taxon>Pentapetalae</taxon>
        <taxon>asterids</taxon>
        <taxon>lamiids</taxon>
        <taxon>Lamiales</taxon>
        <taxon>Orobanchaceae</taxon>
        <taxon>Pedicularideae</taxon>
        <taxon>Castillejinae</taxon>
        <taxon>Castilleja</taxon>
    </lineage>
</organism>
<feature type="transmembrane region" description="Helical" evidence="10">
    <location>
        <begin position="130"/>
        <end position="152"/>
    </location>
</feature>
<comment type="caution">
    <text evidence="12">The sequence shown here is derived from an EMBL/GenBank/DDBJ whole genome shotgun (WGS) entry which is preliminary data.</text>
</comment>
<feature type="transmembrane region" description="Helical" evidence="10">
    <location>
        <begin position="6"/>
        <end position="30"/>
    </location>
</feature>
<evidence type="ECO:0000256" key="5">
    <source>
        <dbReference type="ARBA" id="ARBA00022597"/>
    </source>
</evidence>
<protein>
    <recommendedName>
        <fullName evidence="10">Bidirectional sugar transporter SWEET</fullName>
    </recommendedName>
</protein>
<accession>A0ABD3CYL4</accession>
<dbReference type="Proteomes" id="UP001632038">
    <property type="component" value="Unassembled WGS sequence"/>
</dbReference>
<evidence type="ECO:0000256" key="6">
    <source>
        <dbReference type="ARBA" id="ARBA00022692"/>
    </source>
</evidence>
<keyword evidence="3 10" id="KW-0813">Transport</keyword>
<name>A0ABD3CYL4_9LAMI</name>
<dbReference type="InterPro" id="IPR004316">
    <property type="entry name" value="SWEET_rpt"/>
</dbReference>
<dbReference type="Pfam" id="PF03083">
    <property type="entry name" value="MtN3_slv"/>
    <property type="match status" value="2"/>
</dbReference>
<evidence type="ECO:0000256" key="4">
    <source>
        <dbReference type="ARBA" id="ARBA00022475"/>
    </source>
</evidence>
<dbReference type="Gene3D" id="1.20.1280.290">
    <property type="match status" value="2"/>
</dbReference>
<keyword evidence="6 10" id="KW-0812">Transmembrane</keyword>
<evidence type="ECO:0000256" key="3">
    <source>
        <dbReference type="ARBA" id="ARBA00022448"/>
    </source>
</evidence>
<sequence length="246" mass="27218">MGNGDALRMTFGIIGNAAGLFLFLSPMVTFKRIVTKKSTEQFSVIPYIMTLLNCLLAAWYGLPFITKNNYLVSAINAIGVVIETTYVLIFFVFSPKKEKARILRLLACVTVLFSAVALVSIFAFHKEKHRQLICGFALTIFSIIMYASPLAVMKVVIKTKSVEYMPFLLSLFVFLSAVSWLVYGFIGKDIFILVPNALGSVFGAMQLTLYAIYCKNKGENKKKPTMDGSLENGLTNNSSGLQKSPN</sequence>
<feature type="transmembrane region" description="Helical" evidence="10">
    <location>
        <begin position="105"/>
        <end position="124"/>
    </location>
</feature>
<dbReference type="GO" id="GO:0005886">
    <property type="term" value="C:plasma membrane"/>
    <property type="evidence" value="ECO:0007669"/>
    <property type="project" value="UniProtKB-SubCell"/>
</dbReference>
<dbReference type="FunFam" id="1.20.1280.290:FF:000014">
    <property type="entry name" value="Bidirectional sugar transporter SWEET"/>
    <property type="match status" value="1"/>
</dbReference>
<dbReference type="FunFam" id="1.20.1280.290:FF:000002">
    <property type="entry name" value="Bidirectional sugar transporter SWEET"/>
    <property type="match status" value="1"/>
</dbReference>
<dbReference type="PANTHER" id="PTHR10791:SF44">
    <property type="entry name" value="BIDIRECTIONAL SUGAR TRANSPORTER SWEET1"/>
    <property type="match status" value="1"/>
</dbReference>
<evidence type="ECO:0000256" key="9">
    <source>
        <dbReference type="ARBA" id="ARBA00023136"/>
    </source>
</evidence>
<feature type="transmembrane region" description="Helical" evidence="10">
    <location>
        <begin position="192"/>
        <end position="213"/>
    </location>
</feature>
<keyword evidence="4" id="KW-1003">Cell membrane</keyword>
<comment type="function">
    <text evidence="10">Mediates both low-affinity uptake and efflux of sugar across the membrane.</text>
</comment>
<feature type="transmembrane region" description="Helical" evidence="10">
    <location>
        <begin position="74"/>
        <end position="93"/>
    </location>
</feature>
<keyword evidence="9 10" id="KW-0472">Membrane</keyword>
<evidence type="ECO:0000256" key="1">
    <source>
        <dbReference type="ARBA" id="ARBA00004651"/>
    </source>
</evidence>
<evidence type="ECO:0000313" key="13">
    <source>
        <dbReference type="Proteomes" id="UP001632038"/>
    </source>
</evidence>
<dbReference type="EMBL" id="JAVIJP010000028">
    <property type="protein sequence ID" value="KAL3634803.1"/>
    <property type="molecule type" value="Genomic_DNA"/>
</dbReference>
<keyword evidence="5 10" id="KW-0762">Sugar transport</keyword>
<feature type="transmembrane region" description="Helical" evidence="10">
    <location>
        <begin position="164"/>
        <end position="186"/>
    </location>
</feature>
<gene>
    <name evidence="12" type="primary">SWEET1_3</name>
    <name evidence="12" type="ORF">CASFOL_021857</name>
</gene>
<keyword evidence="8 10" id="KW-1133">Transmembrane helix</keyword>
<evidence type="ECO:0000256" key="7">
    <source>
        <dbReference type="ARBA" id="ARBA00022737"/>
    </source>
</evidence>
<keyword evidence="13" id="KW-1185">Reference proteome</keyword>
<proteinExistence type="inferred from homology"/>
<evidence type="ECO:0000313" key="12">
    <source>
        <dbReference type="EMBL" id="KAL3634803.1"/>
    </source>
</evidence>
<evidence type="ECO:0000256" key="8">
    <source>
        <dbReference type="ARBA" id="ARBA00022989"/>
    </source>
</evidence>
<dbReference type="GO" id="GO:0051260">
    <property type="term" value="P:protein homooligomerization"/>
    <property type="evidence" value="ECO:0007669"/>
    <property type="project" value="UniProtKB-ARBA"/>
</dbReference>
<evidence type="ECO:0000256" key="10">
    <source>
        <dbReference type="RuleBase" id="RU910715"/>
    </source>
</evidence>
<evidence type="ECO:0000256" key="11">
    <source>
        <dbReference type="SAM" id="MobiDB-lite"/>
    </source>
</evidence>
<dbReference type="InterPro" id="IPR047664">
    <property type="entry name" value="SWEET"/>
</dbReference>
<reference evidence="13" key="1">
    <citation type="journal article" date="2024" name="IScience">
        <title>Strigolactones Initiate the Formation of Haustorium-like Structures in Castilleja.</title>
        <authorList>
            <person name="Buerger M."/>
            <person name="Peterson D."/>
            <person name="Chory J."/>
        </authorList>
    </citation>
    <scope>NUCLEOTIDE SEQUENCE [LARGE SCALE GENOMIC DNA]</scope>
</reference>
<evidence type="ECO:0000256" key="2">
    <source>
        <dbReference type="ARBA" id="ARBA00007809"/>
    </source>
</evidence>
<dbReference type="AlphaFoldDB" id="A0ABD3CYL4"/>
<dbReference type="PANTHER" id="PTHR10791">
    <property type="entry name" value="RAG1-ACTIVATING PROTEIN 1"/>
    <property type="match status" value="1"/>
</dbReference>
<feature type="compositionally biased region" description="Polar residues" evidence="11">
    <location>
        <begin position="232"/>
        <end position="246"/>
    </location>
</feature>
<feature type="transmembrane region" description="Helical" evidence="10">
    <location>
        <begin position="42"/>
        <end position="62"/>
    </location>
</feature>
<dbReference type="GO" id="GO:0051119">
    <property type="term" value="F:sugar transmembrane transporter activity"/>
    <property type="evidence" value="ECO:0007669"/>
    <property type="project" value="UniProtKB-ARBA"/>
</dbReference>
<keyword evidence="7" id="KW-0677">Repeat</keyword>
<feature type="region of interest" description="Disordered" evidence="11">
    <location>
        <begin position="224"/>
        <end position="246"/>
    </location>
</feature>
<comment type="subcellular location">
    <subcellularLocation>
        <location evidence="1 10">Cell membrane</location>
        <topology evidence="1 10">Multi-pass membrane protein</topology>
    </subcellularLocation>
</comment>
<comment type="similarity">
    <text evidence="2 10">Belongs to the SWEET sugar transporter family.</text>
</comment>